<dbReference type="GO" id="GO:0004930">
    <property type="term" value="F:G protein-coupled receptor activity"/>
    <property type="evidence" value="ECO:0007669"/>
    <property type="project" value="UniProtKB-KW"/>
</dbReference>
<evidence type="ECO:0000256" key="10">
    <source>
        <dbReference type="SAM" id="Phobius"/>
    </source>
</evidence>
<feature type="transmembrane region" description="Helical" evidence="10">
    <location>
        <begin position="283"/>
        <end position="305"/>
    </location>
</feature>
<comment type="caution">
    <text evidence="12">The sequence shown here is derived from an EMBL/GenBank/DDBJ whole genome shotgun (WGS) entry which is preliminary data.</text>
</comment>
<keyword evidence="5 9" id="KW-0297">G-protein coupled receptor</keyword>
<dbReference type="PRINTS" id="PR00237">
    <property type="entry name" value="GPCRRHODOPSN"/>
</dbReference>
<dbReference type="EMBL" id="JBDJPC010000009">
    <property type="protein sequence ID" value="KAL1491478.1"/>
    <property type="molecule type" value="Genomic_DNA"/>
</dbReference>
<organism evidence="12 13">
    <name type="scientific">Hypothenemus hampei</name>
    <name type="common">Coffee berry borer</name>
    <dbReference type="NCBI Taxonomy" id="57062"/>
    <lineage>
        <taxon>Eukaryota</taxon>
        <taxon>Metazoa</taxon>
        <taxon>Ecdysozoa</taxon>
        <taxon>Arthropoda</taxon>
        <taxon>Hexapoda</taxon>
        <taxon>Insecta</taxon>
        <taxon>Pterygota</taxon>
        <taxon>Neoptera</taxon>
        <taxon>Endopterygota</taxon>
        <taxon>Coleoptera</taxon>
        <taxon>Polyphaga</taxon>
        <taxon>Cucujiformia</taxon>
        <taxon>Curculionidae</taxon>
        <taxon>Scolytinae</taxon>
        <taxon>Hypothenemus</taxon>
    </lineage>
</organism>
<evidence type="ECO:0000256" key="3">
    <source>
        <dbReference type="ARBA" id="ARBA00022692"/>
    </source>
</evidence>
<dbReference type="SUPFAM" id="SSF81321">
    <property type="entry name" value="Family A G protein-coupled receptor-like"/>
    <property type="match status" value="1"/>
</dbReference>
<evidence type="ECO:0000256" key="9">
    <source>
        <dbReference type="RuleBase" id="RU000688"/>
    </source>
</evidence>
<dbReference type="Pfam" id="PF00001">
    <property type="entry name" value="7tm_1"/>
    <property type="match status" value="1"/>
</dbReference>
<evidence type="ECO:0000256" key="6">
    <source>
        <dbReference type="ARBA" id="ARBA00023136"/>
    </source>
</evidence>
<dbReference type="Proteomes" id="UP001566132">
    <property type="component" value="Unassembled WGS sequence"/>
</dbReference>
<dbReference type="GO" id="GO:0016020">
    <property type="term" value="C:membrane"/>
    <property type="evidence" value="ECO:0007669"/>
    <property type="project" value="UniProtKB-SubCell"/>
</dbReference>
<gene>
    <name evidence="12" type="ORF">ABEB36_012071</name>
</gene>
<accession>A0ABD1EA05</accession>
<dbReference type="PROSITE" id="PS00237">
    <property type="entry name" value="G_PROTEIN_RECEP_F1_1"/>
    <property type="match status" value="1"/>
</dbReference>
<feature type="transmembrane region" description="Helical" evidence="10">
    <location>
        <begin position="210"/>
        <end position="235"/>
    </location>
</feature>
<feature type="transmembrane region" description="Helical" evidence="10">
    <location>
        <begin position="83"/>
        <end position="102"/>
    </location>
</feature>
<reference evidence="12 13" key="1">
    <citation type="submission" date="2024-05" db="EMBL/GenBank/DDBJ databases">
        <title>Genetic variation in Jamaican populations of the coffee berry borer (Hypothenemus hampei).</title>
        <authorList>
            <person name="Errbii M."/>
            <person name="Myrie A."/>
        </authorList>
    </citation>
    <scope>NUCLEOTIDE SEQUENCE [LARGE SCALE GENOMIC DNA]</scope>
    <source>
        <strain evidence="12">JA-Hopewell-2020-01-JO</strain>
        <tissue evidence="12">Whole body</tissue>
    </source>
</reference>
<comment type="similarity">
    <text evidence="2 9">Belongs to the G-protein coupled receptor 1 family.</text>
</comment>
<evidence type="ECO:0000256" key="2">
    <source>
        <dbReference type="ARBA" id="ARBA00010663"/>
    </source>
</evidence>
<dbReference type="Gene3D" id="1.20.1070.10">
    <property type="entry name" value="Rhodopsin 7-helix transmembrane proteins"/>
    <property type="match status" value="1"/>
</dbReference>
<evidence type="ECO:0000313" key="13">
    <source>
        <dbReference type="Proteomes" id="UP001566132"/>
    </source>
</evidence>
<feature type="domain" description="G-protein coupled receptors family 1 profile" evidence="11">
    <location>
        <begin position="63"/>
        <end position="337"/>
    </location>
</feature>
<evidence type="ECO:0000256" key="7">
    <source>
        <dbReference type="ARBA" id="ARBA00023170"/>
    </source>
</evidence>
<evidence type="ECO:0000256" key="1">
    <source>
        <dbReference type="ARBA" id="ARBA00004141"/>
    </source>
</evidence>
<feature type="transmembrane region" description="Helical" evidence="10">
    <location>
        <begin position="164"/>
        <end position="185"/>
    </location>
</feature>
<dbReference type="PROSITE" id="PS50262">
    <property type="entry name" value="G_PROTEIN_RECEP_F1_2"/>
    <property type="match status" value="1"/>
</dbReference>
<keyword evidence="3 9" id="KW-0812">Transmembrane</keyword>
<dbReference type="InterPro" id="IPR000276">
    <property type="entry name" value="GPCR_Rhodpsn"/>
</dbReference>
<keyword evidence="13" id="KW-1185">Reference proteome</keyword>
<feature type="transmembrane region" description="Helical" evidence="10">
    <location>
        <begin position="317"/>
        <end position="337"/>
    </location>
</feature>
<evidence type="ECO:0000259" key="11">
    <source>
        <dbReference type="PROSITE" id="PS50262"/>
    </source>
</evidence>
<keyword evidence="7 9" id="KW-0675">Receptor</keyword>
<protein>
    <recommendedName>
        <fullName evidence="11">G-protein coupled receptors family 1 profile domain-containing protein</fullName>
    </recommendedName>
</protein>
<keyword evidence="4 10" id="KW-1133">Transmembrane helix</keyword>
<feature type="transmembrane region" description="Helical" evidence="10">
    <location>
        <begin position="47"/>
        <end position="71"/>
    </location>
</feature>
<name>A0ABD1EA05_HYPHA</name>
<dbReference type="PANTHER" id="PTHR45695">
    <property type="entry name" value="LEUCOKININ RECEPTOR-RELATED"/>
    <property type="match status" value="1"/>
</dbReference>
<dbReference type="InterPro" id="IPR017452">
    <property type="entry name" value="GPCR_Rhodpsn_7TM"/>
</dbReference>
<evidence type="ECO:0000256" key="5">
    <source>
        <dbReference type="ARBA" id="ARBA00023040"/>
    </source>
</evidence>
<proteinExistence type="inferred from homology"/>
<evidence type="ECO:0000256" key="8">
    <source>
        <dbReference type="ARBA" id="ARBA00023224"/>
    </source>
</evidence>
<evidence type="ECO:0000313" key="12">
    <source>
        <dbReference type="EMBL" id="KAL1491478.1"/>
    </source>
</evidence>
<dbReference type="AlphaFoldDB" id="A0ABD1EA05"/>
<comment type="subcellular location">
    <subcellularLocation>
        <location evidence="1">Membrane</location>
        <topology evidence="1">Multi-pass membrane protein</topology>
    </subcellularLocation>
</comment>
<evidence type="ECO:0000256" key="4">
    <source>
        <dbReference type="ARBA" id="ARBA00022989"/>
    </source>
</evidence>
<sequence length="379" mass="43829">MDSSWNSSEKTFPWLFYDSSMETTNVTQVPVNELNFPNISIYSTRTILFILVHIVLFLIAAIGNLTVFISLFRSRHRKSRISLMIRHLTIADLIVTFVMIPIEVGWRLTGRWIAGNAACKIVQFMRALGPYLSSNVLVCISLDRYFAVMYPLRVNAARKRGKIMLFVAWGASLIYCVPQCFVYHVKHHPDYVDFKQCVTFGSFSSEFMELMYNIISILLLYFIPLFVIIVAYSCILAEVTRTSKSDNNNAEKNVDQSKYKLRLRRSDTRSIERARSRTLKMTITIVMIYIFCSTPYTMMLLWYMFDRPTAEKSLPPFVQDFFFMMVVSNSCMNPIVYGSYVMDFKKFTCQCTECGEKTSTDSLIPINSALIKRSPNMQI</sequence>
<dbReference type="PANTHER" id="PTHR45695:SF22">
    <property type="entry name" value="G-PROTEIN COUPLED RECEPTORS FAMILY 1 PROFILE DOMAIN-CONTAINING PROTEIN"/>
    <property type="match status" value="1"/>
</dbReference>
<keyword evidence="8 9" id="KW-0807">Transducer</keyword>
<keyword evidence="6 10" id="KW-0472">Membrane</keyword>